<sequence>MPIAVNGRFLSQRVTGVQRFALEVTRALDAMAGAGQLPGARLLRPAGGPPSPFAHLAEDRASILRGQAWEQAELPLRARGSLLLNLGNTAPLAAGRHQAVVIHDAGAFDTPESYSTAFRAWYRTLHRALPRVGARIVTVSEFSRGRIAHHLRLDPARIGVMPEGAEHILRAPADAGLLQRHGLAPGRYALVVGNPAAHKNLAALADCAGLLAARGCRLAVVGAADTAVFRQGNGLGAAAGQAVAALGRVSDAELRALYESAIALLFPSRYEGFGLPPVEAMACGCPVIAAAAGAVPEVCGDAALWFDQDGPRRLPAMLTRLLEEDGLSGSLRARGLARAARYTWRAAAEALLALLPEECQT</sequence>
<evidence type="ECO:0000256" key="1">
    <source>
        <dbReference type="ARBA" id="ARBA00022679"/>
    </source>
</evidence>
<dbReference type="PANTHER" id="PTHR46401:SF2">
    <property type="entry name" value="GLYCOSYLTRANSFERASE WBBK-RELATED"/>
    <property type="match status" value="1"/>
</dbReference>
<evidence type="ECO:0000313" key="2">
    <source>
        <dbReference type="EMBL" id="MDO9706819.1"/>
    </source>
</evidence>
<dbReference type="EMBL" id="JAUTWS010000001">
    <property type="protein sequence ID" value="MDO9706819.1"/>
    <property type="molecule type" value="Genomic_DNA"/>
</dbReference>
<keyword evidence="3" id="KW-1185">Reference proteome</keyword>
<dbReference type="Proteomes" id="UP001243009">
    <property type="component" value="Unassembled WGS sequence"/>
</dbReference>
<protein>
    <submittedName>
        <fullName evidence="2">Glycosyltransferase family 1 protein</fullName>
    </submittedName>
</protein>
<comment type="caution">
    <text evidence="2">The sequence shown here is derived from an EMBL/GenBank/DDBJ whole genome shotgun (WGS) entry which is preliminary data.</text>
</comment>
<dbReference type="CDD" id="cd03809">
    <property type="entry name" value="GT4_MtfB-like"/>
    <property type="match status" value="1"/>
</dbReference>
<dbReference type="SUPFAM" id="SSF53756">
    <property type="entry name" value="UDP-Glycosyltransferase/glycogen phosphorylase"/>
    <property type="match status" value="1"/>
</dbReference>
<evidence type="ECO:0000313" key="3">
    <source>
        <dbReference type="Proteomes" id="UP001243009"/>
    </source>
</evidence>
<keyword evidence="1" id="KW-0808">Transferase</keyword>
<proteinExistence type="predicted"/>
<accession>A0ABT9DSE0</accession>
<gene>
    <name evidence="2" type="ORF">Q7A36_00595</name>
</gene>
<reference evidence="2 3" key="1">
    <citation type="submission" date="2023-08" db="EMBL/GenBank/DDBJ databases">
        <title>The draft genome sequence of Paracraurococcus sp. LOR1-02.</title>
        <authorList>
            <person name="Kingkaew E."/>
            <person name="Tanasupawat S."/>
        </authorList>
    </citation>
    <scope>NUCLEOTIDE SEQUENCE [LARGE SCALE GENOMIC DNA]</scope>
    <source>
        <strain evidence="2 3">LOR1-02</strain>
    </source>
</reference>
<dbReference type="RefSeq" id="WP_305101691.1">
    <property type="nucleotide sequence ID" value="NZ_JAUTWS010000001.1"/>
</dbReference>
<name>A0ABT9DSE0_9PROT</name>
<dbReference type="Gene3D" id="3.40.50.2000">
    <property type="entry name" value="Glycogen Phosphorylase B"/>
    <property type="match status" value="2"/>
</dbReference>
<dbReference type="Pfam" id="PF13692">
    <property type="entry name" value="Glyco_trans_1_4"/>
    <property type="match status" value="1"/>
</dbReference>
<dbReference type="PANTHER" id="PTHR46401">
    <property type="entry name" value="GLYCOSYLTRANSFERASE WBBK-RELATED"/>
    <property type="match status" value="1"/>
</dbReference>
<organism evidence="2 3">
    <name type="scientific">Paracraurococcus lichenis</name>
    <dbReference type="NCBI Taxonomy" id="3064888"/>
    <lineage>
        <taxon>Bacteria</taxon>
        <taxon>Pseudomonadati</taxon>
        <taxon>Pseudomonadota</taxon>
        <taxon>Alphaproteobacteria</taxon>
        <taxon>Acetobacterales</taxon>
        <taxon>Roseomonadaceae</taxon>
        <taxon>Paracraurococcus</taxon>
    </lineage>
</organism>